<evidence type="ECO:0000313" key="2">
    <source>
        <dbReference type="EMBL" id="SEN43296.1"/>
    </source>
</evidence>
<feature type="signal peptide" evidence="1">
    <location>
        <begin position="1"/>
        <end position="23"/>
    </location>
</feature>
<accession>A0A1H8GGY1</accession>
<dbReference type="InterPro" id="IPR050767">
    <property type="entry name" value="Sel1_AlgK"/>
</dbReference>
<gene>
    <name evidence="2" type="ORF">SAMN04488011_10477</name>
</gene>
<dbReference type="PANTHER" id="PTHR11102">
    <property type="entry name" value="SEL-1-LIKE PROTEIN"/>
    <property type="match status" value="1"/>
</dbReference>
<dbReference type="PANTHER" id="PTHR11102:SF160">
    <property type="entry name" value="ERAD-ASSOCIATED E3 UBIQUITIN-PROTEIN LIGASE COMPONENT HRD3"/>
    <property type="match status" value="1"/>
</dbReference>
<dbReference type="InterPro" id="IPR006597">
    <property type="entry name" value="Sel1-like"/>
</dbReference>
<reference evidence="3" key="1">
    <citation type="submission" date="2016-10" db="EMBL/GenBank/DDBJ databases">
        <authorList>
            <person name="Varghese N."/>
            <person name="Submissions S."/>
        </authorList>
    </citation>
    <scope>NUCLEOTIDE SEQUENCE [LARGE SCALE GENOMIC DNA]</scope>
    <source>
        <strain evidence="3">DSM 26893</strain>
    </source>
</reference>
<organism evidence="2 3">
    <name type="scientific">Palleronia pelagia</name>
    <dbReference type="NCBI Taxonomy" id="387096"/>
    <lineage>
        <taxon>Bacteria</taxon>
        <taxon>Pseudomonadati</taxon>
        <taxon>Pseudomonadota</taxon>
        <taxon>Alphaproteobacteria</taxon>
        <taxon>Rhodobacterales</taxon>
        <taxon>Roseobacteraceae</taxon>
        <taxon>Palleronia</taxon>
    </lineage>
</organism>
<evidence type="ECO:0000256" key="1">
    <source>
        <dbReference type="SAM" id="SignalP"/>
    </source>
</evidence>
<sequence length="897" mass="98133">MTFTRALSATALGLVALTGPVRADPVSVPFDPPRVEAGSDTCLPRPPQHVLTERWQDYDGGPVGGRDIALIRRDLRLLRQNDPERWFDTIEAANDRLLEVVDSYDETNRLLDRLDLLVAAGRMAELAESGLVDRVLEIAPSGTTSAKRTAADLLFEGTGVERDQDRAIDLWRQAAYAGDGASLLRMVELSYERDLDDWDIAPDVAVTMALGDLLGDLDPRLCDRVNRIAAVFLDGEAVAPDPDLAEDWYRFAADLGGHNAAWNLAEMHREAIEVEKDNDLMMQSLRQAAGFDLPYAMLQLAAILERGALAEQDLAEARALYEEAADFGDPTARIRLVNLARDRADGPEERDRLAAALDRMIDAPDTPGWAYVQRGDLVMAEDGRWAGADRAAELYRTAVEIDPSLSAAQMRLAGLMLRETETEQDLLDVVSTLRNAVYVDGQTEPMQDLQAIFRCRSAVAPVPSEAEYWTRMESFAGDTTVEVDPGRLDELTVEDDPMTLARLQSQAVNMRSRSLANFHEVLPGGASDAMRRMTREAGGALFVAEAKLALNRGDVGAAEDRLDRAIDAGEPGARAQLVSLLSDTKDLDGDRRARLVTLARDLAAEGNGAAIRTLIEIGETDPDAAWQRYSDAIARNGDVDALLFALPYLESASRTEEYRNRIRSTIDCTTSKALEYARVLREIGADDAVGQWIDVAEAASGGDGWERVAIGDALRELGGKEADEARALELYRAAADDGYSVGLRRLLSLRQDGEIQMTADETARMSIRLLRIADTEDIPVILNFLEYSDPQVRQIVNAEIDRRALYTEAAENGNAVAQLELARIVRDSDAAGDTSDRYADLLRRSADGGNAEAMYLLSQAYAYGVGVEQSAAQSRRWLTAAAEAGNETAASTARMIQ</sequence>
<keyword evidence="1" id="KW-0732">Signal</keyword>
<dbReference type="Proteomes" id="UP000199372">
    <property type="component" value="Unassembled WGS sequence"/>
</dbReference>
<dbReference type="Gene3D" id="1.25.40.10">
    <property type="entry name" value="Tetratricopeptide repeat domain"/>
    <property type="match status" value="2"/>
</dbReference>
<feature type="chain" id="PRO_5011668917" evidence="1">
    <location>
        <begin position="24"/>
        <end position="897"/>
    </location>
</feature>
<dbReference type="SMART" id="SM00671">
    <property type="entry name" value="SEL1"/>
    <property type="match status" value="6"/>
</dbReference>
<proteinExistence type="predicted"/>
<dbReference type="AlphaFoldDB" id="A0A1H8GGY1"/>
<dbReference type="InterPro" id="IPR011990">
    <property type="entry name" value="TPR-like_helical_dom_sf"/>
</dbReference>
<dbReference type="Pfam" id="PF08238">
    <property type="entry name" value="Sel1"/>
    <property type="match status" value="5"/>
</dbReference>
<evidence type="ECO:0000313" key="3">
    <source>
        <dbReference type="Proteomes" id="UP000199372"/>
    </source>
</evidence>
<name>A0A1H8GGY1_9RHOB</name>
<protein>
    <submittedName>
        <fullName evidence="2">TPR repeat</fullName>
    </submittedName>
</protein>
<dbReference type="OrthoDB" id="7802124at2"/>
<dbReference type="RefSeq" id="WP_091845326.1">
    <property type="nucleotide sequence ID" value="NZ_FOCM01000004.1"/>
</dbReference>
<keyword evidence="3" id="KW-1185">Reference proteome</keyword>
<dbReference type="EMBL" id="FOCM01000004">
    <property type="protein sequence ID" value="SEN43296.1"/>
    <property type="molecule type" value="Genomic_DNA"/>
</dbReference>
<dbReference type="SUPFAM" id="SSF81901">
    <property type="entry name" value="HCP-like"/>
    <property type="match status" value="2"/>
</dbReference>